<accession>A0ACB8V3M5</accession>
<gene>
    <name evidence="1" type="primary">HEX1</name>
    <name evidence="1" type="ORF">LOY88_000923</name>
</gene>
<keyword evidence="1" id="KW-0326">Glycosidase</keyword>
<proteinExistence type="predicted"/>
<reference evidence="1" key="1">
    <citation type="journal article" date="2022" name="bioRxiv">
        <title>Population genetic analysis of Ophidiomyces ophidiicola, the causative agent of snake fungal disease, indicates recent introductions to the USA.</title>
        <authorList>
            <person name="Ladner J.T."/>
            <person name="Palmer J.M."/>
            <person name="Ettinger C.L."/>
            <person name="Stajich J.E."/>
            <person name="Farrell T.M."/>
            <person name="Glorioso B.M."/>
            <person name="Lawson B."/>
            <person name="Price S.J."/>
            <person name="Stengle A.G."/>
            <person name="Grear D.A."/>
            <person name="Lorch J.M."/>
        </authorList>
    </citation>
    <scope>NUCLEOTIDE SEQUENCE</scope>
    <source>
        <strain evidence="1">NWHC 24266-5</strain>
    </source>
</reference>
<name>A0ACB8V3M5_9EURO</name>
<organism evidence="1">
    <name type="scientific">Ophidiomyces ophidiicola</name>
    <dbReference type="NCBI Taxonomy" id="1387563"/>
    <lineage>
        <taxon>Eukaryota</taxon>
        <taxon>Fungi</taxon>
        <taxon>Dikarya</taxon>
        <taxon>Ascomycota</taxon>
        <taxon>Pezizomycotina</taxon>
        <taxon>Eurotiomycetes</taxon>
        <taxon>Eurotiomycetidae</taxon>
        <taxon>Onygenales</taxon>
        <taxon>Onygenaceae</taxon>
        <taxon>Ophidiomyces</taxon>
    </lineage>
</organism>
<sequence length="604" mass="68057">MLLPRAAALTLSLLSAPLLCLSVAVNPLPAPRDIQWGSSGPLHLEWALRYNGPLDTDVKAAWLRAWATVVRLRWTPAAVEAPIPTFAPFPPFNTTTTSSKTDKRDAPRRIRSVDVKVEMADADLQHGVDESYTLTIASASDKIEIVAKTKWGALHAFTTLQQLVIVDKGVLVVEQPVTIKDAPLYPVRGIMVDTARNFISLDKIFEQINAMALAKMNVLHWHITDTQSWPIEVQSFPQMTKDAYSPREVFTPADVRAIIDYGRARGVRIVPEIDMPGHSASGYKQIDPDVLACADSWWSNDVWEKHTAVEPNPGQLDIANNKTYDVVAKVYKDISSLFSDHWFHVGGDELQPNCFKFSKHVRNWFQADPSRTFNGLLQLWVDKTLPIMHKDRPNRRLVMWEDMLLSKNMHATNIPKDVIMQSWNEGIAHIKNLTTLGYDVIVSSADFMYLDCGFGGWVGNDPRYNVMENPTADVPNFNYGGNGGSWCGPYKSWQRIYNYDFTKGLTDAEKKHVLGAIAPLWSEQVDDVVISAKFWPRAAALAELVWSGNLRKNGTKRTTEMTQRILNFREYLVANGVMAAPLQPKYCRQHPHHCDLFYNQTAIS</sequence>
<comment type="caution">
    <text evidence="1">The sequence shown here is derived from an EMBL/GenBank/DDBJ whole genome shotgun (WGS) entry which is preliminary data.</text>
</comment>
<evidence type="ECO:0000313" key="1">
    <source>
        <dbReference type="EMBL" id="KAI2391938.1"/>
    </source>
</evidence>
<dbReference type="EC" id="3.2.1.52" evidence="1"/>
<protein>
    <submittedName>
        <fullName evidence="1">Woronin body major protein</fullName>
        <ecNumber evidence="1">3.2.1.52</ecNumber>
    </submittedName>
</protein>
<keyword evidence="1" id="KW-0378">Hydrolase</keyword>
<dbReference type="EMBL" id="JALBCA010000009">
    <property type="protein sequence ID" value="KAI2391938.1"/>
    <property type="molecule type" value="Genomic_DNA"/>
</dbReference>